<reference evidence="2 3" key="1">
    <citation type="submission" date="2021-01" db="EMBL/GenBank/DDBJ databases">
        <title>Whole genome shotgun sequence of Verrucosispora andamanensis NBRC 109075.</title>
        <authorList>
            <person name="Komaki H."/>
            <person name="Tamura T."/>
        </authorList>
    </citation>
    <scope>NUCLEOTIDE SEQUENCE [LARGE SCALE GENOMIC DNA]</scope>
    <source>
        <strain evidence="2 3">NBRC 109075</strain>
    </source>
</reference>
<dbReference type="Pfam" id="PF00583">
    <property type="entry name" value="Acetyltransf_1"/>
    <property type="match status" value="1"/>
</dbReference>
<proteinExistence type="predicted"/>
<dbReference type="Gene3D" id="3.40.630.30">
    <property type="match status" value="1"/>
</dbReference>
<name>A0ABQ4I008_9ACTN</name>
<dbReference type="EMBL" id="BOOZ01000028">
    <property type="protein sequence ID" value="GIJ11222.1"/>
    <property type="molecule type" value="Genomic_DNA"/>
</dbReference>
<evidence type="ECO:0000313" key="3">
    <source>
        <dbReference type="Proteomes" id="UP000647017"/>
    </source>
</evidence>
<keyword evidence="3" id="KW-1185">Reference proteome</keyword>
<dbReference type="InterPro" id="IPR000182">
    <property type="entry name" value="GNAT_dom"/>
</dbReference>
<organism evidence="2 3">
    <name type="scientific">Micromonospora andamanensis</name>
    <dbReference type="NCBI Taxonomy" id="1287068"/>
    <lineage>
        <taxon>Bacteria</taxon>
        <taxon>Bacillati</taxon>
        <taxon>Actinomycetota</taxon>
        <taxon>Actinomycetes</taxon>
        <taxon>Micromonosporales</taxon>
        <taxon>Micromonosporaceae</taxon>
        <taxon>Micromonospora</taxon>
    </lineage>
</organism>
<dbReference type="SUPFAM" id="SSF55729">
    <property type="entry name" value="Acyl-CoA N-acyltransferases (Nat)"/>
    <property type="match status" value="1"/>
</dbReference>
<gene>
    <name evidence="2" type="ORF">Van01_44360</name>
</gene>
<evidence type="ECO:0000259" key="1">
    <source>
        <dbReference type="PROSITE" id="PS51186"/>
    </source>
</evidence>
<dbReference type="Proteomes" id="UP000647017">
    <property type="component" value="Unassembled WGS sequence"/>
</dbReference>
<evidence type="ECO:0000313" key="2">
    <source>
        <dbReference type="EMBL" id="GIJ11222.1"/>
    </source>
</evidence>
<accession>A0ABQ4I008</accession>
<feature type="domain" description="N-acetyltransferase" evidence="1">
    <location>
        <begin position="6"/>
        <end position="172"/>
    </location>
</feature>
<protein>
    <recommendedName>
        <fullName evidence="1">N-acetyltransferase domain-containing protein</fullName>
    </recommendedName>
</protein>
<sequence>MGIAYIHHTSLTPALVDVLADLYAVVYAEPPYDEGPDEVAGFRDGLPEQAERAGFTLHTAHQDDALIGAAYGWTMPAGAWWRNADRHPAPDIHGADKLAVMEWIVHPRFRRRGVGAGLMRRLLDGRQEPVATLAANPESAARGMYERAGWVQVAKSTLPWGTPMDVLVLRLPSDGIDG</sequence>
<dbReference type="PROSITE" id="PS51186">
    <property type="entry name" value="GNAT"/>
    <property type="match status" value="1"/>
</dbReference>
<dbReference type="RefSeq" id="WP_204010874.1">
    <property type="nucleotide sequence ID" value="NZ_BOOZ01000028.1"/>
</dbReference>
<dbReference type="InterPro" id="IPR016181">
    <property type="entry name" value="Acyl_CoA_acyltransferase"/>
</dbReference>
<comment type="caution">
    <text evidence="2">The sequence shown here is derived from an EMBL/GenBank/DDBJ whole genome shotgun (WGS) entry which is preliminary data.</text>
</comment>